<dbReference type="InterPro" id="IPR003661">
    <property type="entry name" value="HisK_dim/P_dom"/>
</dbReference>
<dbReference type="CDD" id="cd00075">
    <property type="entry name" value="HATPase"/>
    <property type="match status" value="1"/>
</dbReference>
<dbReference type="PROSITE" id="PS50109">
    <property type="entry name" value="HIS_KIN"/>
    <property type="match status" value="1"/>
</dbReference>
<dbReference type="PROSITE" id="PS50885">
    <property type="entry name" value="HAMP"/>
    <property type="match status" value="1"/>
</dbReference>
<dbReference type="Pfam" id="PF02518">
    <property type="entry name" value="HATPase_c"/>
    <property type="match status" value="1"/>
</dbReference>
<dbReference type="Proteomes" id="UP000535509">
    <property type="component" value="Unassembled WGS sequence"/>
</dbReference>
<dbReference type="SMART" id="SM00388">
    <property type="entry name" value="HisKA"/>
    <property type="match status" value="1"/>
</dbReference>
<evidence type="ECO:0000313" key="10">
    <source>
        <dbReference type="EMBL" id="EAI8858497.1"/>
    </source>
</evidence>
<dbReference type="CDD" id="cd06225">
    <property type="entry name" value="HAMP"/>
    <property type="match status" value="1"/>
</dbReference>
<dbReference type="GO" id="GO:0016020">
    <property type="term" value="C:membrane"/>
    <property type="evidence" value="ECO:0007669"/>
    <property type="project" value="UniProtKB-SubCell"/>
</dbReference>
<keyword evidence="7 10" id="KW-0418">Kinase</keyword>
<dbReference type="EC" id="2.7.13.3" evidence="3"/>
<evidence type="ECO:0000256" key="6">
    <source>
        <dbReference type="ARBA" id="ARBA00022692"/>
    </source>
</evidence>
<evidence type="ECO:0000256" key="4">
    <source>
        <dbReference type="ARBA" id="ARBA00022553"/>
    </source>
</evidence>
<dbReference type="InterPro" id="IPR003594">
    <property type="entry name" value="HATPase_dom"/>
</dbReference>
<dbReference type="InterPro" id="IPR036097">
    <property type="entry name" value="HisK_dim/P_sf"/>
</dbReference>
<dbReference type="SMART" id="SM00304">
    <property type="entry name" value="HAMP"/>
    <property type="match status" value="1"/>
</dbReference>
<dbReference type="InterPro" id="IPR050398">
    <property type="entry name" value="HssS/ArlS-like"/>
</dbReference>
<dbReference type="Pfam" id="PF00672">
    <property type="entry name" value="HAMP"/>
    <property type="match status" value="1"/>
</dbReference>
<keyword evidence="9" id="KW-0472">Membrane</keyword>
<keyword evidence="6" id="KW-0812">Transmembrane</keyword>
<dbReference type="GeneID" id="61064295"/>
<evidence type="ECO:0000256" key="3">
    <source>
        <dbReference type="ARBA" id="ARBA00012438"/>
    </source>
</evidence>
<evidence type="ECO:0000256" key="7">
    <source>
        <dbReference type="ARBA" id="ARBA00022777"/>
    </source>
</evidence>
<organism evidence="10 11">
    <name type="scientific">Campylobacter fetus</name>
    <dbReference type="NCBI Taxonomy" id="196"/>
    <lineage>
        <taxon>Bacteria</taxon>
        <taxon>Pseudomonadati</taxon>
        <taxon>Campylobacterota</taxon>
        <taxon>Epsilonproteobacteria</taxon>
        <taxon>Campylobacterales</taxon>
        <taxon>Campylobacteraceae</taxon>
        <taxon>Campylobacter</taxon>
    </lineage>
</organism>
<comment type="subcellular location">
    <subcellularLocation>
        <location evidence="2">Membrane</location>
        <topology evidence="2">Multi-pass membrane protein</topology>
    </subcellularLocation>
</comment>
<comment type="caution">
    <text evidence="10">The sequence shown here is derived from an EMBL/GenBank/DDBJ whole genome shotgun (WGS) entry which is preliminary data.</text>
</comment>
<keyword evidence="5" id="KW-0808">Transferase</keyword>
<dbReference type="SUPFAM" id="SSF158472">
    <property type="entry name" value="HAMP domain-like"/>
    <property type="match status" value="1"/>
</dbReference>
<dbReference type="SUPFAM" id="SSF55874">
    <property type="entry name" value="ATPase domain of HSP90 chaperone/DNA topoisomerase II/histidine kinase"/>
    <property type="match status" value="1"/>
</dbReference>
<dbReference type="OMA" id="LMEQIMI"/>
<sequence>MSIFKKLVILLVISFVLMSLLSYKTNDINDEKTILLYKERYKKNANDILSFLMLDDTKSLLERLKIMGFSIVDKPKDISKYKNIYEQNIDLGEMKIYKKGGILYLALEYMGNEIFICDETQISQNREKNILNFMIYADIFLLFVIFAVFIKILIPIKNLAKGIEKFGMGDFSYRLKEGKNGDEIALVISKFNEMANSLEMVNRARMQFLTDISHELRTPISKSKIALSFLEDGKYKNILKNSVTAMDKLTDELLHIERLNSNNVQFEIKEWSIESILLESLSKMIILDEILDVEMKSIFNINADLNYISIAIKNLIDNAIKYNDYQKDSRIYIKSTPNKLCIISSGEKLDKPLEFYTSVFTRDENARSGYGYGLNLVKRVLDKHSFELAYEHINDKNIFCIIFSI</sequence>
<keyword evidence="11" id="KW-1185">Reference proteome</keyword>
<evidence type="ECO:0000256" key="1">
    <source>
        <dbReference type="ARBA" id="ARBA00000085"/>
    </source>
</evidence>
<protein>
    <recommendedName>
        <fullName evidence="3">histidine kinase</fullName>
        <ecNumber evidence="3">2.7.13.3</ecNumber>
    </recommendedName>
</protein>
<dbReference type="Pfam" id="PF00512">
    <property type="entry name" value="HisKA"/>
    <property type="match status" value="1"/>
</dbReference>
<evidence type="ECO:0000256" key="2">
    <source>
        <dbReference type="ARBA" id="ARBA00004141"/>
    </source>
</evidence>
<reference evidence="10 11" key="1">
    <citation type="submission" date="2018-06" db="EMBL/GenBank/DDBJ databases">
        <authorList>
            <consortium name="PulseNet: The National Subtyping Network for Foodborne Disease Surveillance"/>
            <person name="Tarr C.L."/>
            <person name="Trees E."/>
            <person name="Katz L.S."/>
            <person name="Carleton-Romer H.A."/>
            <person name="Stroika S."/>
            <person name="Kucerova Z."/>
            <person name="Roache K.F."/>
            <person name="Sabol A.L."/>
            <person name="Besser J."/>
            <person name="Gerner-Smidt P."/>
        </authorList>
    </citation>
    <scope>NUCLEOTIDE SEQUENCE [LARGE SCALE GENOMIC DNA]</scope>
    <source>
        <strain evidence="10 11">PNUSAC001503</strain>
    </source>
</reference>
<dbReference type="GO" id="GO:0000155">
    <property type="term" value="F:phosphorelay sensor kinase activity"/>
    <property type="evidence" value="ECO:0007669"/>
    <property type="project" value="InterPro"/>
</dbReference>
<gene>
    <name evidence="10" type="ORF">CX802_01360</name>
</gene>
<dbReference type="Gene3D" id="1.10.287.130">
    <property type="match status" value="1"/>
</dbReference>
<dbReference type="PANTHER" id="PTHR45528">
    <property type="entry name" value="SENSOR HISTIDINE KINASE CPXA"/>
    <property type="match status" value="1"/>
</dbReference>
<dbReference type="InterPro" id="IPR036890">
    <property type="entry name" value="HATPase_C_sf"/>
</dbReference>
<evidence type="ECO:0000256" key="5">
    <source>
        <dbReference type="ARBA" id="ARBA00022679"/>
    </source>
</evidence>
<dbReference type="AlphaFoldDB" id="A0A5L4XP91"/>
<keyword evidence="8" id="KW-1133">Transmembrane helix</keyword>
<dbReference type="RefSeq" id="WP_011731824.1">
    <property type="nucleotide sequence ID" value="NZ_AACCWR020000015.1"/>
</dbReference>
<evidence type="ECO:0000313" key="11">
    <source>
        <dbReference type="Proteomes" id="UP000535509"/>
    </source>
</evidence>
<dbReference type="CDD" id="cd00082">
    <property type="entry name" value="HisKA"/>
    <property type="match status" value="1"/>
</dbReference>
<evidence type="ECO:0000256" key="9">
    <source>
        <dbReference type="ARBA" id="ARBA00023136"/>
    </source>
</evidence>
<evidence type="ECO:0000256" key="8">
    <source>
        <dbReference type="ARBA" id="ARBA00022989"/>
    </source>
</evidence>
<accession>A0A5L4XP91</accession>
<dbReference type="EMBL" id="AABTCC010000002">
    <property type="protein sequence ID" value="EAI8858497.1"/>
    <property type="molecule type" value="Genomic_DNA"/>
</dbReference>
<dbReference type="SUPFAM" id="SSF47384">
    <property type="entry name" value="Homodimeric domain of signal transducing histidine kinase"/>
    <property type="match status" value="1"/>
</dbReference>
<comment type="catalytic activity">
    <reaction evidence="1">
        <text>ATP + protein L-histidine = ADP + protein N-phospho-L-histidine.</text>
        <dbReference type="EC" id="2.7.13.3"/>
    </reaction>
</comment>
<keyword evidence="4" id="KW-0597">Phosphoprotein</keyword>
<proteinExistence type="predicted"/>
<dbReference type="PANTHER" id="PTHR45528:SF12">
    <property type="entry name" value="SENSOR HISTIDINE KINASE ARSS"/>
    <property type="match status" value="1"/>
</dbReference>
<dbReference type="Gene3D" id="3.30.565.10">
    <property type="entry name" value="Histidine kinase-like ATPase, C-terminal domain"/>
    <property type="match status" value="1"/>
</dbReference>
<dbReference type="InterPro" id="IPR005467">
    <property type="entry name" value="His_kinase_dom"/>
</dbReference>
<name>A0A5L4XP91_CAMFE</name>
<dbReference type="InterPro" id="IPR003660">
    <property type="entry name" value="HAMP_dom"/>
</dbReference>